<name>A0A383BCA6_9ZZZZ</name>
<evidence type="ECO:0000259" key="1">
    <source>
        <dbReference type="Pfam" id="PF11794"/>
    </source>
</evidence>
<reference evidence="2" key="1">
    <citation type="submission" date="2018-05" db="EMBL/GenBank/DDBJ databases">
        <authorList>
            <person name="Lanie J.A."/>
            <person name="Ng W.-L."/>
            <person name="Kazmierczak K.M."/>
            <person name="Andrzejewski T.M."/>
            <person name="Davidsen T.M."/>
            <person name="Wayne K.J."/>
            <person name="Tettelin H."/>
            <person name="Glass J.I."/>
            <person name="Rusch D."/>
            <person name="Podicherti R."/>
            <person name="Tsui H.-C.T."/>
            <person name="Winkler M.E."/>
        </authorList>
    </citation>
    <scope>NUCLEOTIDE SEQUENCE</scope>
</reference>
<sequence>MPSRTGEQYIARLKDHQPAVYMGGEKVKDVTTHPALRNGIHTLARLYDLQHAG</sequence>
<protein>
    <recommendedName>
        <fullName evidence="1">HpaB/PvcC/4-BUDH N-terminal domain-containing protein</fullName>
    </recommendedName>
</protein>
<dbReference type="InterPro" id="IPR004925">
    <property type="entry name" value="HpaB/PvcC/4-BUDH"/>
</dbReference>
<dbReference type="InterPro" id="IPR024674">
    <property type="entry name" value="HpaB/PvcC/4-BUDH_N"/>
</dbReference>
<evidence type="ECO:0000313" key="2">
    <source>
        <dbReference type="EMBL" id="SVE17632.1"/>
    </source>
</evidence>
<dbReference type="AlphaFoldDB" id="A0A383BCA6"/>
<accession>A0A383BCA6</accession>
<dbReference type="Gene3D" id="1.10.3140.10">
    <property type="entry name" value="4-hydroxybutyryl-coa dehydratase, domain 1"/>
    <property type="match status" value="1"/>
</dbReference>
<gene>
    <name evidence="2" type="ORF">METZ01_LOCUS470486</name>
</gene>
<dbReference type="GO" id="GO:0016627">
    <property type="term" value="F:oxidoreductase activity, acting on the CH-CH group of donors"/>
    <property type="evidence" value="ECO:0007669"/>
    <property type="project" value="InterPro"/>
</dbReference>
<dbReference type="PANTHER" id="PTHR36117:SF3">
    <property type="entry name" value="4-HYDROXYPHENYLACETATE 3-MONOOXYGENASE-RELATED"/>
    <property type="match status" value="1"/>
</dbReference>
<feature type="domain" description="HpaB/PvcC/4-BUDH N-terminal" evidence="1">
    <location>
        <begin position="5"/>
        <end position="52"/>
    </location>
</feature>
<dbReference type="InterPro" id="IPR009100">
    <property type="entry name" value="AcylCoA_DH/oxidase_NM_dom_sf"/>
</dbReference>
<organism evidence="2">
    <name type="scientific">marine metagenome</name>
    <dbReference type="NCBI Taxonomy" id="408172"/>
    <lineage>
        <taxon>unclassified sequences</taxon>
        <taxon>metagenomes</taxon>
        <taxon>ecological metagenomes</taxon>
    </lineage>
</organism>
<dbReference type="Pfam" id="PF11794">
    <property type="entry name" value="HpaB_N"/>
    <property type="match status" value="1"/>
</dbReference>
<proteinExistence type="predicted"/>
<feature type="non-terminal residue" evidence="2">
    <location>
        <position position="53"/>
    </location>
</feature>
<dbReference type="EMBL" id="UINC01199281">
    <property type="protein sequence ID" value="SVE17632.1"/>
    <property type="molecule type" value="Genomic_DNA"/>
</dbReference>
<dbReference type="SUPFAM" id="SSF56645">
    <property type="entry name" value="Acyl-CoA dehydrogenase NM domain-like"/>
    <property type="match status" value="1"/>
</dbReference>
<dbReference type="PANTHER" id="PTHR36117">
    <property type="entry name" value="4-HYDROXYPHENYLACETATE 3-MONOOXYGENASE-RELATED"/>
    <property type="match status" value="1"/>
</dbReference>